<proteinExistence type="inferred from homology"/>
<dbReference type="AlphaFoldDB" id="S8C754"/>
<evidence type="ECO:0000313" key="10">
    <source>
        <dbReference type="Proteomes" id="UP000015453"/>
    </source>
</evidence>
<evidence type="ECO:0000256" key="2">
    <source>
        <dbReference type="ARBA" id="ARBA00005982"/>
    </source>
</evidence>
<evidence type="ECO:0000313" key="9">
    <source>
        <dbReference type="EMBL" id="EPS62614.1"/>
    </source>
</evidence>
<evidence type="ECO:0000256" key="3">
    <source>
        <dbReference type="ARBA" id="ARBA00022692"/>
    </source>
</evidence>
<accession>S8C754</accession>
<evidence type="ECO:0000256" key="4">
    <source>
        <dbReference type="ARBA" id="ARBA00022989"/>
    </source>
</evidence>
<feature type="transmembrane region" description="Helical" evidence="8">
    <location>
        <begin position="267"/>
        <end position="285"/>
    </location>
</feature>
<dbReference type="SUPFAM" id="SSF103473">
    <property type="entry name" value="MFS general substrate transporter"/>
    <property type="match status" value="1"/>
</dbReference>
<keyword evidence="4 8" id="KW-1133">Transmembrane helix</keyword>
<feature type="transmembrane region" description="Helical" evidence="8">
    <location>
        <begin position="354"/>
        <end position="371"/>
    </location>
</feature>
<evidence type="ECO:0008006" key="11">
    <source>
        <dbReference type="Google" id="ProtNLM"/>
    </source>
</evidence>
<dbReference type="OrthoDB" id="8904098at2759"/>
<feature type="non-terminal residue" evidence="9">
    <location>
        <position position="1"/>
    </location>
</feature>
<keyword evidence="7" id="KW-0175">Coiled coil</keyword>
<keyword evidence="10" id="KW-1185">Reference proteome</keyword>
<dbReference type="InterPro" id="IPR000109">
    <property type="entry name" value="POT_fam"/>
</dbReference>
<feature type="transmembrane region" description="Helical" evidence="8">
    <location>
        <begin position="141"/>
        <end position="160"/>
    </location>
</feature>
<feature type="non-terminal residue" evidence="9">
    <location>
        <position position="486"/>
    </location>
</feature>
<comment type="caution">
    <text evidence="9">The sequence shown here is derived from an EMBL/GenBank/DDBJ whole genome shotgun (WGS) entry which is preliminary data.</text>
</comment>
<name>S8C754_9LAMI</name>
<gene>
    <name evidence="9" type="ORF">M569_12174</name>
</gene>
<feature type="transmembrane region" description="Helical" evidence="8">
    <location>
        <begin position="64"/>
        <end position="84"/>
    </location>
</feature>
<dbReference type="GO" id="GO:0016020">
    <property type="term" value="C:membrane"/>
    <property type="evidence" value="ECO:0007669"/>
    <property type="project" value="UniProtKB-SubCell"/>
</dbReference>
<keyword evidence="5 8" id="KW-0472">Membrane</keyword>
<dbReference type="Pfam" id="PF00854">
    <property type="entry name" value="PTR2"/>
    <property type="match status" value="1"/>
</dbReference>
<feature type="transmembrane region" description="Helical" evidence="8">
    <location>
        <begin position="166"/>
        <end position="186"/>
    </location>
</feature>
<evidence type="ECO:0000256" key="8">
    <source>
        <dbReference type="SAM" id="Phobius"/>
    </source>
</evidence>
<dbReference type="GO" id="GO:0022857">
    <property type="term" value="F:transmembrane transporter activity"/>
    <property type="evidence" value="ECO:0007669"/>
    <property type="project" value="InterPro"/>
</dbReference>
<comment type="similarity">
    <text evidence="6">Belongs to the major facilitator superfamily. Phosphate:H(+) symporter (TC 2.A.1.9) family.</text>
</comment>
<dbReference type="Gene3D" id="1.20.1250.20">
    <property type="entry name" value="MFS general substrate transporter like domains"/>
    <property type="match status" value="1"/>
</dbReference>
<evidence type="ECO:0000256" key="1">
    <source>
        <dbReference type="ARBA" id="ARBA00004141"/>
    </source>
</evidence>
<reference evidence="9 10" key="1">
    <citation type="journal article" date="2013" name="BMC Genomics">
        <title>The miniature genome of a carnivorous plant Genlisea aurea contains a low number of genes and short non-coding sequences.</title>
        <authorList>
            <person name="Leushkin E.V."/>
            <person name="Sutormin R.A."/>
            <person name="Nabieva E.R."/>
            <person name="Penin A.A."/>
            <person name="Kondrashov A.S."/>
            <person name="Logacheva M.D."/>
        </authorList>
    </citation>
    <scope>NUCLEOTIDE SEQUENCE [LARGE SCALE GENOMIC DNA]</scope>
</reference>
<dbReference type="PANTHER" id="PTHR11654">
    <property type="entry name" value="OLIGOPEPTIDE TRANSPORTER-RELATED"/>
    <property type="match status" value="1"/>
</dbReference>
<organism evidence="9 10">
    <name type="scientific">Genlisea aurea</name>
    <dbReference type="NCBI Taxonomy" id="192259"/>
    <lineage>
        <taxon>Eukaryota</taxon>
        <taxon>Viridiplantae</taxon>
        <taxon>Streptophyta</taxon>
        <taxon>Embryophyta</taxon>
        <taxon>Tracheophyta</taxon>
        <taxon>Spermatophyta</taxon>
        <taxon>Magnoliopsida</taxon>
        <taxon>eudicotyledons</taxon>
        <taxon>Gunneridae</taxon>
        <taxon>Pentapetalae</taxon>
        <taxon>asterids</taxon>
        <taxon>lamiids</taxon>
        <taxon>Lamiales</taxon>
        <taxon>Lentibulariaceae</taxon>
        <taxon>Genlisea</taxon>
    </lineage>
</organism>
<dbReference type="InterPro" id="IPR036259">
    <property type="entry name" value="MFS_trans_sf"/>
</dbReference>
<comment type="subcellular location">
    <subcellularLocation>
        <location evidence="1">Membrane</location>
        <topology evidence="1">Multi-pass membrane protein</topology>
    </subcellularLocation>
</comment>
<feature type="transmembrane region" description="Helical" evidence="8">
    <location>
        <begin position="391"/>
        <end position="411"/>
    </location>
</feature>
<evidence type="ECO:0000256" key="5">
    <source>
        <dbReference type="ARBA" id="ARBA00023136"/>
    </source>
</evidence>
<feature type="transmembrane region" description="Helical" evidence="8">
    <location>
        <begin position="423"/>
        <end position="448"/>
    </location>
</feature>
<comment type="similarity">
    <text evidence="2">Belongs to the major facilitator superfamily. Proton-dependent oligopeptide transporter (POT/PTR) (TC 2.A.17) family.</text>
</comment>
<protein>
    <recommendedName>
        <fullName evidence="11">Major facilitator superfamily (MFS) profile domain-containing protein</fullName>
    </recommendedName>
</protein>
<feature type="coiled-coil region" evidence="7">
    <location>
        <begin position="235"/>
        <end position="262"/>
    </location>
</feature>
<evidence type="ECO:0000256" key="6">
    <source>
        <dbReference type="ARBA" id="ARBA00044504"/>
    </source>
</evidence>
<feature type="transmembrane region" description="Helical" evidence="8">
    <location>
        <begin position="468"/>
        <end position="485"/>
    </location>
</feature>
<evidence type="ECO:0000256" key="7">
    <source>
        <dbReference type="SAM" id="Coils"/>
    </source>
</evidence>
<dbReference type="Proteomes" id="UP000015453">
    <property type="component" value="Unassembled WGS sequence"/>
</dbReference>
<keyword evidence="3 8" id="KW-0812">Transmembrane</keyword>
<dbReference type="EMBL" id="AUSU01006023">
    <property type="protein sequence ID" value="EPS62614.1"/>
    <property type="molecule type" value="Genomic_DNA"/>
</dbReference>
<sequence length="486" mass="53214">VVGGTERFVHKGISANLVIYLTEVIGLSNSSAARYVNTWVGFTSMLPLIVATAADSCCRNRNSAILAFALPYVAGLLALTSRSLRRTAAAAKAKAKPASLSSLSWSLYMISLGQAGYNPSLQAFGAEQLHGDAGKRHFFQWWYLGICSGSLLGVSIMSYIQDTFGWGLGFAIPTVFMITSVAMFLLGNKLFNHDDDAGTSLPEIFRDIRRGISKILSGCGGGCCCCLVSDADDDVQEEVSAIEEEDKEKRQQQQQEDTLKLQHMGEVVLRLFPIWVSLLMFAVIYQQPATFFTKQGMTMNRTIAGGRFKIPPAALQSAITISIIVLMPLYDKLFVPLARLLTRDENGVSVEQRMSVGMIFAVASMAVAAAVEKRRLSKIETPMTIAWLLPQYVLLGISDVFTVVGMQEFFYGEVPEGMRTVGIALYTSVFGFGSLLGAILITVIEWLTKDEGGGGGWFSDDDTRLDKYYWLLGSASFFSFIAFLIF</sequence>
<feature type="transmembrane region" description="Helical" evidence="8">
    <location>
        <begin position="313"/>
        <end position="333"/>
    </location>
</feature>